<feature type="transmembrane region" description="Helical" evidence="1">
    <location>
        <begin position="9"/>
        <end position="30"/>
    </location>
</feature>
<dbReference type="EMBL" id="BMEY01000012">
    <property type="protein sequence ID" value="GGA80538.1"/>
    <property type="molecule type" value="Genomic_DNA"/>
</dbReference>
<gene>
    <name evidence="3" type="ORF">GCM10008025_24950</name>
</gene>
<organism evidence="3 4">
    <name type="scientific">Ornithinibacillus halotolerans</name>
    <dbReference type="NCBI Taxonomy" id="1274357"/>
    <lineage>
        <taxon>Bacteria</taxon>
        <taxon>Bacillati</taxon>
        <taxon>Bacillota</taxon>
        <taxon>Bacilli</taxon>
        <taxon>Bacillales</taxon>
        <taxon>Bacillaceae</taxon>
        <taxon>Ornithinibacillus</taxon>
    </lineage>
</organism>
<dbReference type="Proteomes" id="UP000613512">
    <property type="component" value="Unassembled WGS sequence"/>
</dbReference>
<reference evidence="3" key="1">
    <citation type="journal article" date="2014" name="Int. J. Syst. Evol. Microbiol.">
        <title>Complete genome sequence of Corynebacterium casei LMG S-19264T (=DSM 44701T), isolated from a smear-ripened cheese.</title>
        <authorList>
            <consortium name="US DOE Joint Genome Institute (JGI-PGF)"/>
            <person name="Walter F."/>
            <person name="Albersmeier A."/>
            <person name="Kalinowski J."/>
            <person name="Ruckert C."/>
        </authorList>
    </citation>
    <scope>NUCLEOTIDE SEQUENCE</scope>
    <source>
        <strain evidence="3">CGMCC 1.12408</strain>
    </source>
</reference>
<dbReference type="AlphaFoldDB" id="A0A916S4E0"/>
<evidence type="ECO:0000259" key="2">
    <source>
        <dbReference type="Pfam" id="PF06713"/>
    </source>
</evidence>
<keyword evidence="1" id="KW-0472">Membrane</keyword>
<reference evidence="3" key="2">
    <citation type="submission" date="2020-09" db="EMBL/GenBank/DDBJ databases">
        <authorList>
            <person name="Sun Q."/>
            <person name="Zhou Y."/>
        </authorList>
    </citation>
    <scope>NUCLEOTIDE SEQUENCE</scope>
    <source>
        <strain evidence="3">CGMCC 1.12408</strain>
    </source>
</reference>
<comment type="caution">
    <text evidence="3">The sequence shown here is derived from an EMBL/GenBank/DDBJ whole genome shotgun (WGS) entry which is preliminary data.</text>
</comment>
<dbReference type="GO" id="GO:0030153">
    <property type="term" value="P:bacteriocin immunity"/>
    <property type="evidence" value="ECO:0007669"/>
    <property type="project" value="InterPro"/>
</dbReference>
<feature type="domain" description="Uncharacterized protein YyaB-like PH" evidence="2">
    <location>
        <begin position="59"/>
        <end position="132"/>
    </location>
</feature>
<dbReference type="RefSeq" id="WP_188384993.1">
    <property type="nucleotide sequence ID" value="NZ_BMEY01000012.1"/>
</dbReference>
<protein>
    <recommendedName>
        <fullName evidence="2">Uncharacterized protein YyaB-like PH domain-containing protein</fullName>
    </recommendedName>
</protein>
<dbReference type="InterPro" id="IPR009589">
    <property type="entry name" value="PH_YyaB-like"/>
</dbReference>
<keyword evidence="1" id="KW-0812">Transmembrane</keyword>
<evidence type="ECO:0000313" key="3">
    <source>
        <dbReference type="EMBL" id="GGA80538.1"/>
    </source>
</evidence>
<feature type="transmembrane region" description="Helical" evidence="1">
    <location>
        <begin position="36"/>
        <end position="57"/>
    </location>
</feature>
<proteinExistence type="predicted"/>
<evidence type="ECO:0000256" key="1">
    <source>
        <dbReference type="SAM" id="Phobius"/>
    </source>
</evidence>
<evidence type="ECO:0000313" key="4">
    <source>
        <dbReference type="Proteomes" id="UP000613512"/>
    </source>
</evidence>
<name>A0A916S4E0_9BACI</name>
<dbReference type="Pfam" id="PF06713">
    <property type="entry name" value="bPH_4"/>
    <property type="match status" value="1"/>
</dbReference>
<keyword evidence="1" id="KW-1133">Transmembrane helix</keyword>
<sequence>MYFPSKKDVLFFIIIWGSILATIFVAFYRIEVPSSVGSILGKIFLLLITVLLLWTWFNTGYTIKDSKLTIRSGPFKKKIKVEDITKITKVKHPLAAPALSIDRLEIMYSNYNLILISPKNEQELIDQLLTENPQIRIG</sequence>
<accession>A0A916S4E0</accession>
<keyword evidence="4" id="KW-1185">Reference proteome</keyword>